<name>A0ABP8EEX4_9MICO</name>
<dbReference type="InterPro" id="IPR043132">
    <property type="entry name" value="BCAT-like_C"/>
</dbReference>
<reference evidence="4" key="1">
    <citation type="journal article" date="2019" name="Int. J. Syst. Evol. Microbiol.">
        <title>The Global Catalogue of Microorganisms (GCM) 10K type strain sequencing project: providing services to taxonomists for standard genome sequencing and annotation.</title>
        <authorList>
            <consortium name="The Broad Institute Genomics Platform"/>
            <consortium name="The Broad Institute Genome Sequencing Center for Infectious Disease"/>
            <person name="Wu L."/>
            <person name="Ma J."/>
        </authorList>
    </citation>
    <scope>NUCLEOTIDE SEQUENCE [LARGE SCALE GENOMIC DNA]</scope>
    <source>
        <strain evidence="4">JCM 17458</strain>
    </source>
</reference>
<dbReference type="EMBL" id="BAABAZ010000003">
    <property type="protein sequence ID" value="GAA4282527.1"/>
    <property type="molecule type" value="Genomic_DNA"/>
</dbReference>
<protein>
    <recommendedName>
        <fullName evidence="5">Aminotransferase class IV</fullName>
    </recommendedName>
</protein>
<sequence>MAVHDSFLVRAGRVLALDAHISRMAAAIGWERGRVGSEYAELLLAVEAERDSEEHAGTADRVPEEHAGTADRVPEAPGWFFPLVTFDDGALAFQLRPFEPHALRTDASLWTCAEPDTRTAPTLKGPDFPLQHHWRAQAQRAGADEAVLVDRDGFVREGAFSSIVHWRAGALCVAATQERLPSVTEAAVTRAVQADGIPVTRCDARVDEIRSADEVWILSSLHGIRVVHTWDGKPVPAQGRARRYRERLLAMERAASAWLADLEGGTAGGSGGPMMTNRDRLGKEAAG</sequence>
<evidence type="ECO:0000256" key="2">
    <source>
        <dbReference type="SAM" id="MobiDB-lite"/>
    </source>
</evidence>
<evidence type="ECO:0000256" key="1">
    <source>
        <dbReference type="ARBA" id="ARBA00009320"/>
    </source>
</evidence>
<dbReference type="PANTHER" id="PTHR42743:SF11">
    <property type="entry name" value="AMINODEOXYCHORISMATE LYASE"/>
    <property type="match status" value="1"/>
</dbReference>
<comment type="caution">
    <text evidence="3">The sequence shown here is derived from an EMBL/GenBank/DDBJ whole genome shotgun (WGS) entry which is preliminary data.</text>
</comment>
<organism evidence="3 4">
    <name type="scientific">Brevibacterium daeguense</name>
    <dbReference type="NCBI Taxonomy" id="909936"/>
    <lineage>
        <taxon>Bacteria</taxon>
        <taxon>Bacillati</taxon>
        <taxon>Actinomycetota</taxon>
        <taxon>Actinomycetes</taxon>
        <taxon>Micrococcales</taxon>
        <taxon>Brevibacteriaceae</taxon>
        <taxon>Brevibacterium</taxon>
    </lineage>
</organism>
<proteinExistence type="inferred from homology"/>
<comment type="similarity">
    <text evidence="1">Belongs to the class-IV pyridoxal-phosphate-dependent aminotransferase family.</text>
</comment>
<evidence type="ECO:0008006" key="5">
    <source>
        <dbReference type="Google" id="ProtNLM"/>
    </source>
</evidence>
<evidence type="ECO:0000313" key="4">
    <source>
        <dbReference type="Proteomes" id="UP001501586"/>
    </source>
</evidence>
<feature type="region of interest" description="Disordered" evidence="2">
    <location>
        <begin position="266"/>
        <end position="287"/>
    </location>
</feature>
<dbReference type="Pfam" id="PF01063">
    <property type="entry name" value="Aminotran_4"/>
    <property type="match status" value="1"/>
</dbReference>
<dbReference type="SUPFAM" id="SSF56752">
    <property type="entry name" value="D-aminoacid aminotransferase-like PLP-dependent enzymes"/>
    <property type="match status" value="1"/>
</dbReference>
<keyword evidence="4" id="KW-1185">Reference proteome</keyword>
<gene>
    <name evidence="3" type="ORF">GCM10022261_00580</name>
</gene>
<dbReference type="InterPro" id="IPR050571">
    <property type="entry name" value="Class-IV_PLP-Dep_Aminotrnsfr"/>
</dbReference>
<dbReference type="InterPro" id="IPR036038">
    <property type="entry name" value="Aminotransferase-like"/>
</dbReference>
<evidence type="ECO:0000313" key="3">
    <source>
        <dbReference type="EMBL" id="GAA4282527.1"/>
    </source>
</evidence>
<accession>A0ABP8EEX4</accession>
<feature type="compositionally biased region" description="Basic and acidic residues" evidence="2">
    <location>
        <begin position="277"/>
        <end position="287"/>
    </location>
</feature>
<dbReference type="InterPro" id="IPR001544">
    <property type="entry name" value="Aminotrans_IV"/>
</dbReference>
<feature type="region of interest" description="Disordered" evidence="2">
    <location>
        <begin position="50"/>
        <end position="73"/>
    </location>
</feature>
<dbReference type="Gene3D" id="3.20.10.10">
    <property type="entry name" value="D-amino Acid Aminotransferase, subunit A, domain 2"/>
    <property type="match status" value="1"/>
</dbReference>
<dbReference type="Proteomes" id="UP001501586">
    <property type="component" value="Unassembled WGS sequence"/>
</dbReference>
<dbReference type="PANTHER" id="PTHR42743">
    <property type="entry name" value="AMINO-ACID AMINOTRANSFERASE"/>
    <property type="match status" value="1"/>
</dbReference>